<dbReference type="Pfam" id="PF00753">
    <property type="entry name" value="Lactamase_B"/>
    <property type="match status" value="1"/>
</dbReference>
<evidence type="ECO:0000259" key="1">
    <source>
        <dbReference type="SMART" id="SM00849"/>
    </source>
</evidence>
<evidence type="ECO:0000313" key="2">
    <source>
        <dbReference type="EMBL" id="TCT40177.1"/>
    </source>
</evidence>
<name>A0A4R3NYM3_9HYPH</name>
<keyword evidence="3" id="KW-1185">Reference proteome</keyword>
<keyword evidence="2" id="KW-0378">Hydrolase</keyword>
<reference evidence="2 3" key="1">
    <citation type="submission" date="2019-03" db="EMBL/GenBank/DDBJ databases">
        <title>Freshwater and sediment microbial communities from various areas in North America, analyzing microbe dynamics in response to fracking.</title>
        <authorList>
            <person name="Lamendella R."/>
        </authorList>
    </citation>
    <scope>NUCLEOTIDE SEQUENCE [LARGE SCALE GENOMIC DNA]</scope>
    <source>
        <strain evidence="2 3">175.2</strain>
    </source>
</reference>
<dbReference type="Proteomes" id="UP000295097">
    <property type="component" value="Unassembled WGS sequence"/>
</dbReference>
<dbReference type="RefSeq" id="WP_132310542.1">
    <property type="nucleotide sequence ID" value="NZ_SMAR01000010.1"/>
</dbReference>
<dbReference type="InterPro" id="IPR036866">
    <property type="entry name" value="RibonucZ/Hydroxyglut_hydro"/>
</dbReference>
<dbReference type="OrthoDB" id="9803916at2"/>
<sequence length="341" mass="36755">MARLTALSGLNRKSAAIFLVEIHGKRILFDLGDGLEPGEHPDLSNIGKIDAVFISHAHTDHAGSLNRLGEVGNPIAFASEKTFDFLPETHKPAHIRVIPECGHFEYEGLRFQSGRCGHAPGGLWFHLETEHGGFIYTGDISLESQGMVFDPLPSARTLLIDASYGDRDQSLNTQIKAIAQQAANGAVLCCPAAGRGTDMALAMAAHGYTVHTSQVIADEIMAATGQAFPVVKAETARPDQVIIATESNGEAGLSAELLARGGFRFIFSSHVPHGTPAHRLTEKGDAIWLPWNVHPRKRDILKLADACGAEKVIPAFVNVDHAPELCAALEKRLRKTTETEI</sequence>
<dbReference type="AlphaFoldDB" id="A0A4R3NYM3"/>
<proteinExistence type="predicted"/>
<keyword evidence="2" id="KW-0269">Exonuclease</keyword>
<dbReference type="GO" id="GO:0004521">
    <property type="term" value="F:RNA endonuclease activity"/>
    <property type="evidence" value="ECO:0007669"/>
    <property type="project" value="TreeGrafter"/>
</dbReference>
<gene>
    <name evidence="2" type="ORF">EDC90_101029</name>
</gene>
<comment type="caution">
    <text evidence="2">The sequence shown here is derived from an EMBL/GenBank/DDBJ whole genome shotgun (WGS) entry which is preliminary data.</text>
</comment>
<dbReference type="GO" id="GO:0004527">
    <property type="term" value="F:exonuclease activity"/>
    <property type="evidence" value="ECO:0007669"/>
    <property type="project" value="UniProtKB-KW"/>
</dbReference>
<dbReference type="SUPFAM" id="SSF56281">
    <property type="entry name" value="Metallo-hydrolase/oxidoreductase"/>
    <property type="match status" value="1"/>
</dbReference>
<dbReference type="Gene3D" id="3.60.15.10">
    <property type="entry name" value="Ribonuclease Z/Hydroxyacylglutathione hydrolase-like"/>
    <property type="match status" value="1"/>
</dbReference>
<dbReference type="SMART" id="SM00849">
    <property type="entry name" value="Lactamase_B"/>
    <property type="match status" value="1"/>
</dbReference>
<feature type="domain" description="Metallo-beta-lactamase" evidence="1">
    <location>
        <begin position="14"/>
        <end position="193"/>
    </location>
</feature>
<accession>A0A4R3NYM3</accession>
<dbReference type="InterPro" id="IPR050698">
    <property type="entry name" value="MBL"/>
</dbReference>
<dbReference type="PANTHER" id="PTHR11203:SF37">
    <property type="entry name" value="INTEGRATOR COMPLEX SUBUNIT 11"/>
    <property type="match status" value="1"/>
</dbReference>
<evidence type="ECO:0000313" key="3">
    <source>
        <dbReference type="Proteomes" id="UP000295097"/>
    </source>
</evidence>
<protein>
    <submittedName>
        <fullName evidence="2">Cft2 family RNA processing exonuclease</fullName>
    </submittedName>
</protein>
<keyword evidence="2" id="KW-0540">Nuclease</keyword>
<dbReference type="PANTHER" id="PTHR11203">
    <property type="entry name" value="CLEAVAGE AND POLYADENYLATION SPECIFICITY FACTOR FAMILY MEMBER"/>
    <property type="match status" value="1"/>
</dbReference>
<dbReference type="EMBL" id="SMAR01000010">
    <property type="protein sequence ID" value="TCT40177.1"/>
    <property type="molecule type" value="Genomic_DNA"/>
</dbReference>
<dbReference type="InterPro" id="IPR001279">
    <property type="entry name" value="Metallo-B-lactamas"/>
</dbReference>
<organism evidence="2 3">
    <name type="scientific">Martelella mediterranea</name>
    <dbReference type="NCBI Taxonomy" id="293089"/>
    <lineage>
        <taxon>Bacteria</taxon>
        <taxon>Pseudomonadati</taxon>
        <taxon>Pseudomonadota</taxon>
        <taxon>Alphaproteobacteria</taxon>
        <taxon>Hyphomicrobiales</taxon>
        <taxon>Aurantimonadaceae</taxon>
        <taxon>Martelella</taxon>
    </lineage>
</organism>